<dbReference type="NCBIfam" id="TIGR00836">
    <property type="entry name" value="amt"/>
    <property type="match status" value="1"/>
</dbReference>
<organism evidence="11 12">
    <name type="scientific">Asticcacaulis endophyticus</name>
    <dbReference type="NCBI Taxonomy" id="1395890"/>
    <lineage>
        <taxon>Bacteria</taxon>
        <taxon>Pseudomonadati</taxon>
        <taxon>Pseudomonadota</taxon>
        <taxon>Alphaproteobacteria</taxon>
        <taxon>Caulobacterales</taxon>
        <taxon>Caulobacteraceae</taxon>
        <taxon>Asticcacaulis</taxon>
    </lineage>
</organism>
<feature type="transmembrane region" description="Helical" evidence="8">
    <location>
        <begin position="370"/>
        <end position="390"/>
    </location>
</feature>
<gene>
    <name evidence="11" type="ORF">GCM10011273_28900</name>
</gene>
<dbReference type="GO" id="GO:0005886">
    <property type="term" value="C:plasma membrane"/>
    <property type="evidence" value="ECO:0007669"/>
    <property type="project" value="UniProtKB-SubCell"/>
</dbReference>
<accession>A0A918QBW6</accession>
<dbReference type="Proteomes" id="UP000662572">
    <property type="component" value="Unassembled WGS sequence"/>
</dbReference>
<evidence type="ECO:0000256" key="2">
    <source>
        <dbReference type="ARBA" id="ARBA00005887"/>
    </source>
</evidence>
<feature type="transmembrane region" description="Helical" evidence="8">
    <location>
        <begin position="345"/>
        <end position="364"/>
    </location>
</feature>
<proteinExistence type="inferred from homology"/>
<evidence type="ECO:0000256" key="8">
    <source>
        <dbReference type="RuleBase" id="RU362002"/>
    </source>
</evidence>
<dbReference type="GO" id="GO:0008519">
    <property type="term" value="F:ammonium channel activity"/>
    <property type="evidence" value="ECO:0007669"/>
    <property type="project" value="InterPro"/>
</dbReference>
<dbReference type="InterPro" id="IPR001905">
    <property type="entry name" value="Ammonium_transpt"/>
</dbReference>
<feature type="transmembrane region" description="Helical" evidence="8">
    <location>
        <begin position="283"/>
        <end position="302"/>
    </location>
</feature>
<keyword evidence="12" id="KW-1185">Reference proteome</keyword>
<evidence type="ECO:0000256" key="7">
    <source>
        <dbReference type="ARBA" id="ARBA00023177"/>
    </source>
</evidence>
<dbReference type="PANTHER" id="PTHR43029:SF10">
    <property type="entry name" value="AMMONIUM TRANSPORTER MEP2"/>
    <property type="match status" value="1"/>
</dbReference>
<dbReference type="SUPFAM" id="SSF111352">
    <property type="entry name" value="Ammonium transporter"/>
    <property type="match status" value="1"/>
</dbReference>
<feature type="transmembrane region" description="Helical" evidence="8">
    <location>
        <begin position="84"/>
        <end position="106"/>
    </location>
</feature>
<dbReference type="PANTHER" id="PTHR43029">
    <property type="entry name" value="AMMONIUM TRANSPORTER MEP2"/>
    <property type="match status" value="1"/>
</dbReference>
<feature type="transmembrane region" description="Helical" evidence="8">
    <location>
        <begin position="118"/>
        <end position="140"/>
    </location>
</feature>
<comment type="subcellular location">
    <subcellularLocation>
        <location evidence="8">Cell membrane</location>
        <topology evidence="8">Multi-pass membrane protein</topology>
    </subcellularLocation>
    <subcellularLocation>
        <location evidence="1">Membrane</location>
        <topology evidence="1">Multi-pass membrane protein</topology>
    </subcellularLocation>
</comment>
<evidence type="ECO:0000256" key="9">
    <source>
        <dbReference type="SAM" id="SignalP"/>
    </source>
</evidence>
<keyword evidence="3 8" id="KW-0813">Transport</keyword>
<dbReference type="InterPro" id="IPR029020">
    <property type="entry name" value="Ammonium/urea_transptr"/>
</dbReference>
<keyword evidence="5 8" id="KW-1133">Transmembrane helix</keyword>
<evidence type="ECO:0000259" key="10">
    <source>
        <dbReference type="Pfam" id="PF00909"/>
    </source>
</evidence>
<sequence>MKTWIKLSKAAACAAAIMLAAPVAGTAMAAAPVAAEVASEAAEAMSEAASAVEAAVAPEAEAEAEAPVLLGHQAALELDGAASAFVFLSTALVLMMTLPGLALFYGGMVRKKNVIATVTQSVAVSCVAGLLWLVVGYSIAFGKVSAPLFGQSADFMNQFIGGFDVVMLKGVTSSTAFSAAPYLPEMLWIAYQMTFAIITPALITGAFAERIKLSGLLLFMALWSVFVYAPICHQVWGGGYLGTMGVLDFAGGAVVHVNSGVAGLVAALFLGRRKGYGTEEMPPNNLVFVMIGASLLFVGWIGFNAGSAWTPDGIAAAALLNTLVAAFASGVTWKIVEWIVRRKPSLLGILSGIVSGLVAITPAAGFVNPMGALFIGLIAGPVCYFSAVWVKKILGYDDSLDAFGIHGAGGFLGAVLTAVFADASINSLAEGATVGKQLAGLGFTIVWSAVGTLIILVICKFTTGLRVSEADEEAGLDSSQHDEALHH</sequence>
<keyword evidence="9" id="KW-0732">Signal</keyword>
<feature type="chain" id="PRO_5037433486" description="Ammonium transporter" evidence="9">
    <location>
        <begin position="30"/>
        <end position="487"/>
    </location>
</feature>
<dbReference type="PROSITE" id="PS01219">
    <property type="entry name" value="AMMONIUM_TRANSP"/>
    <property type="match status" value="1"/>
</dbReference>
<dbReference type="EMBL" id="BMZB01000004">
    <property type="protein sequence ID" value="GGZ40395.1"/>
    <property type="molecule type" value="Genomic_DNA"/>
</dbReference>
<dbReference type="Pfam" id="PF00909">
    <property type="entry name" value="Ammonium_transp"/>
    <property type="match status" value="1"/>
</dbReference>
<keyword evidence="6 8" id="KW-0472">Membrane</keyword>
<keyword evidence="7 8" id="KW-0924">Ammonia transport</keyword>
<evidence type="ECO:0000313" key="12">
    <source>
        <dbReference type="Proteomes" id="UP000662572"/>
    </source>
</evidence>
<keyword evidence="4 8" id="KW-0812">Transmembrane</keyword>
<evidence type="ECO:0000256" key="6">
    <source>
        <dbReference type="ARBA" id="ARBA00023136"/>
    </source>
</evidence>
<evidence type="ECO:0000256" key="1">
    <source>
        <dbReference type="ARBA" id="ARBA00004141"/>
    </source>
</evidence>
<feature type="transmembrane region" description="Helical" evidence="8">
    <location>
        <begin position="314"/>
        <end position="333"/>
    </location>
</feature>
<evidence type="ECO:0000256" key="5">
    <source>
        <dbReference type="ARBA" id="ARBA00022989"/>
    </source>
</evidence>
<evidence type="ECO:0000313" key="11">
    <source>
        <dbReference type="EMBL" id="GGZ40395.1"/>
    </source>
</evidence>
<comment type="similarity">
    <text evidence="2 8">Belongs to the ammonia transporter channel (TC 1.A.11.2) family.</text>
</comment>
<dbReference type="AlphaFoldDB" id="A0A918QBW6"/>
<dbReference type="Gene3D" id="1.10.3430.10">
    <property type="entry name" value="Ammonium transporter AmtB like domains"/>
    <property type="match status" value="1"/>
</dbReference>
<protein>
    <recommendedName>
        <fullName evidence="8">Ammonium transporter</fullName>
    </recommendedName>
</protein>
<dbReference type="InterPro" id="IPR024041">
    <property type="entry name" value="NH4_transpt_AmtB-like_dom"/>
</dbReference>
<evidence type="ECO:0000256" key="3">
    <source>
        <dbReference type="ARBA" id="ARBA00022448"/>
    </source>
</evidence>
<reference evidence="11" key="2">
    <citation type="submission" date="2020-09" db="EMBL/GenBank/DDBJ databases">
        <authorList>
            <person name="Sun Q."/>
            <person name="Kim S."/>
        </authorList>
    </citation>
    <scope>NUCLEOTIDE SEQUENCE</scope>
    <source>
        <strain evidence="11">KCTC 32296</strain>
    </source>
</reference>
<feature type="transmembrane region" description="Helical" evidence="8">
    <location>
        <begin position="441"/>
        <end position="459"/>
    </location>
</feature>
<feature type="transmembrane region" description="Helical" evidence="8">
    <location>
        <begin position="188"/>
        <end position="208"/>
    </location>
</feature>
<dbReference type="InterPro" id="IPR018047">
    <property type="entry name" value="Ammonium_transpt_CS"/>
</dbReference>
<feature type="domain" description="Ammonium transporter AmtB-like" evidence="10">
    <location>
        <begin position="84"/>
        <end position="483"/>
    </location>
</feature>
<feature type="transmembrane region" description="Helical" evidence="8">
    <location>
        <begin position="249"/>
        <end position="271"/>
    </location>
</feature>
<evidence type="ECO:0000256" key="4">
    <source>
        <dbReference type="ARBA" id="ARBA00022692"/>
    </source>
</evidence>
<reference evidence="11" key="1">
    <citation type="journal article" date="2014" name="Int. J. Syst. Evol. Microbiol.">
        <title>Complete genome sequence of Corynebacterium casei LMG S-19264T (=DSM 44701T), isolated from a smear-ripened cheese.</title>
        <authorList>
            <consortium name="US DOE Joint Genome Institute (JGI-PGF)"/>
            <person name="Walter F."/>
            <person name="Albersmeier A."/>
            <person name="Kalinowski J."/>
            <person name="Ruckert C."/>
        </authorList>
    </citation>
    <scope>NUCLEOTIDE SEQUENCE</scope>
    <source>
        <strain evidence="11">KCTC 32296</strain>
    </source>
</reference>
<feature type="transmembrane region" description="Helical" evidence="8">
    <location>
        <begin position="402"/>
        <end position="421"/>
    </location>
</feature>
<feature type="transmembrane region" description="Helical" evidence="8">
    <location>
        <begin position="215"/>
        <end position="237"/>
    </location>
</feature>
<feature type="signal peptide" evidence="9">
    <location>
        <begin position="1"/>
        <end position="29"/>
    </location>
</feature>
<comment type="caution">
    <text evidence="11">The sequence shown here is derived from an EMBL/GenBank/DDBJ whole genome shotgun (WGS) entry which is preliminary data.</text>
</comment>
<name>A0A918QBW6_9CAUL</name>